<feature type="chain" id="PRO_5042050709" evidence="2">
    <location>
        <begin position="19"/>
        <end position="231"/>
    </location>
</feature>
<protein>
    <submittedName>
        <fullName evidence="3">VCBS repeat-containing protein</fullName>
    </submittedName>
</protein>
<reference evidence="3 4" key="1">
    <citation type="submission" date="2021-01" db="EMBL/GenBank/DDBJ databases">
        <title>Diatom-associated Roseobacters Show Island Model of Population Structure.</title>
        <authorList>
            <person name="Qu L."/>
            <person name="Feng X."/>
            <person name="Chen Y."/>
            <person name="Li L."/>
            <person name="Wang X."/>
            <person name="Hu Z."/>
            <person name="Wang H."/>
            <person name="Luo H."/>
        </authorList>
    </citation>
    <scope>NUCLEOTIDE SEQUENCE [LARGE SCALE GENOMIC DNA]</scope>
    <source>
        <strain evidence="3 4">TR60-84</strain>
    </source>
</reference>
<comment type="caution">
    <text evidence="3">The sequence shown here is derived from an EMBL/GenBank/DDBJ whole genome shotgun (WGS) entry which is preliminary data.</text>
</comment>
<dbReference type="InterPro" id="IPR013517">
    <property type="entry name" value="FG-GAP"/>
</dbReference>
<dbReference type="RefSeq" id="WP_203240964.1">
    <property type="nucleotide sequence ID" value="NZ_JAFBRH010000001.1"/>
</dbReference>
<feature type="signal peptide" evidence="2">
    <location>
        <begin position="1"/>
        <end position="18"/>
    </location>
</feature>
<dbReference type="InterPro" id="IPR028994">
    <property type="entry name" value="Integrin_alpha_N"/>
</dbReference>
<dbReference type="AlphaFoldDB" id="A0AAE3B5C7"/>
<evidence type="ECO:0000313" key="4">
    <source>
        <dbReference type="Proteomes" id="UP000732193"/>
    </source>
</evidence>
<dbReference type="Proteomes" id="UP000732193">
    <property type="component" value="Unassembled WGS sequence"/>
</dbReference>
<keyword evidence="4" id="KW-1185">Reference proteome</keyword>
<proteinExistence type="predicted"/>
<evidence type="ECO:0000313" key="3">
    <source>
        <dbReference type="EMBL" id="MBM1712141.1"/>
    </source>
</evidence>
<sequence length="231" mass="24728">MRLLGAVLGALCALPAGAQQITSAAFIDPTPRYAHGILGDAIEWGSLQMDVAGQRRVTLRLPQDHVFEDVTPRLWDVTGDGQPEVVVIETDMANGAALAVYGPEGKIAETPHIGRRNRWLAPIGAADLDGDGKIEIAYIDRPHLAKVLRVWRFDQGALTHVADVPGYTNHKIGESDIAGGIRHCNGAPEMIVATADWSRLAAVRFAAQGFRVRDIGPHSGRASFAAALTCD</sequence>
<evidence type="ECO:0000256" key="2">
    <source>
        <dbReference type="SAM" id="SignalP"/>
    </source>
</evidence>
<name>A0AAE3B5C7_9RHOB</name>
<gene>
    <name evidence="3" type="ORF">JQV55_01035</name>
</gene>
<organism evidence="3 4">
    <name type="scientific">Sulfitobacter geojensis</name>
    <dbReference type="NCBI Taxonomy" id="1342299"/>
    <lineage>
        <taxon>Bacteria</taxon>
        <taxon>Pseudomonadati</taxon>
        <taxon>Pseudomonadota</taxon>
        <taxon>Alphaproteobacteria</taxon>
        <taxon>Rhodobacterales</taxon>
        <taxon>Roseobacteraceae</taxon>
        <taxon>Sulfitobacter</taxon>
    </lineage>
</organism>
<accession>A0AAE3B5C7</accession>
<keyword evidence="1 2" id="KW-0732">Signal</keyword>
<dbReference type="SUPFAM" id="SSF69318">
    <property type="entry name" value="Integrin alpha N-terminal domain"/>
    <property type="match status" value="1"/>
</dbReference>
<evidence type="ECO:0000256" key="1">
    <source>
        <dbReference type="ARBA" id="ARBA00022729"/>
    </source>
</evidence>
<dbReference type="Pfam" id="PF13517">
    <property type="entry name" value="FG-GAP_3"/>
    <property type="match status" value="1"/>
</dbReference>
<dbReference type="EMBL" id="JAFBRM010000001">
    <property type="protein sequence ID" value="MBM1712141.1"/>
    <property type="molecule type" value="Genomic_DNA"/>
</dbReference>